<organism evidence="2 3">
    <name type="scientific">Oikopleura dioica</name>
    <name type="common">Tunicate</name>
    <dbReference type="NCBI Taxonomy" id="34765"/>
    <lineage>
        <taxon>Eukaryota</taxon>
        <taxon>Metazoa</taxon>
        <taxon>Chordata</taxon>
        <taxon>Tunicata</taxon>
        <taxon>Appendicularia</taxon>
        <taxon>Copelata</taxon>
        <taxon>Oikopleuridae</taxon>
        <taxon>Oikopleura</taxon>
    </lineage>
</organism>
<sequence length="257" mass="28730">MESELASGTGELYLDSAGWEVKSVMRNVSAHFACYVDQKALTTVTSTASSASTSSSSRPTLSPTTTTSKTTTTPLLTTTTTEEITLGWSYCDSDADKTKILWTTTPIYDGASDQFKDWCVYIPRESRQSGLSVDEHCEQFFGSGLSIHDQNLQNSIERVFREFSEVSVISVGGKKDARNEDFYWQDNSDVDYKKRELNGLTVGTGELVYARANFQNGNWELTKNENTLSHSHFACYQKIPEKEGSAEIIEDYFQPLF</sequence>
<reference evidence="2 3" key="1">
    <citation type="submission" date="2021-04" db="EMBL/GenBank/DDBJ databases">
        <authorList>
            <person name="Bliznina A."/>
        </authorList>
    </citation>
    <scope>NUCLEOTIDE SEQUENCE [LARGE SCALE GENOMIC DNA]</scope>
</reference>
<name>A0ABN7T2R1_OIKDI</name>
<evidence type="ECO:0000313" key="3">
    <source>
        <dbReference type="Proteomes" id="UP001158576"/>
    </source>
</evidence>
<feature type="region of interest" description="Disordered" evidence="1">
    <location>
        <begin position="47"/>
        <end position="75"/>
    </location>
</feature>
<keyword evidence="3" id="KW-1185">Reference proteome</keyword>
<evidence type="ECO:0000313" key="2">
    <source>
        <dbReference type="EMBL" id="CAG5110589.1"/>
    </source>
</evidence>
<dbReference type="Proteomes" id="UP001158576">
    <property type="component" value="Chromosome 2"/>
</dbReference>
<dbReference type="EMBL" id="OU015567">
    <property type="protein sequence ID" value="CAG5110589.1"/>
    <property type="molecule type" value="Genomic_DNA"/>
</dbReference>
<dbReference type="InterPro" id="IPR016186">
    <property type="entry name" value="C-type_lectin-like/link_sf"/>
</dbReference>
<dbReference type="SUPFAM" id="SSF56436">
    <property type="entry name" value="C-type lectin-like"/>
    <property type="match status" value="1"/>
</dbReference>
<proteinExistence type="predicted"/>
<gene>
    <name evidence="2" type="ORF">OKIOD_LOCUS13740</name>
</gene>
<dbReference type="Gene3D" id="3.10.100.10">
    <property type="entry name" value="Mannose-Binding Protein A, subunit A"/>
    <property type="match status" value="1"/>
</dbReference>
<dbReference type="InterPro" id="IPR016187">
    <property type="entry name" value="CTDL_fold"/>
</dbReference>
<accession>A0ABN7T2R1</accession>
<evidence type="ECO:0000256" key="1">
    <source>
        <dbReference type="SAM" id="MobiDB-lite"/>
    </source>
</evidence>
<protein>
    <submittedName>
        <fullName evidence="2">Oidioi.mRNA.OKI2018_I69.chr2.g4975.t1.cds</fullName>
    </submittedName>
</protein>